<dbReference type="Proteomes" id="UP001244564">
    <property type="component" value="Chromosome"/>
</dbReference>
<dbReference type="SUPFAM" id="SSF56645">
    <property type="entry name" value="Acyl-CoA dehydrogenase NM domain-like"/>
    <property type="match status" value="1"/>
</dbReference>
<dbReference type="InterPro" id="IPR006091">
    <property type="entry name" value="Acyl-CoA_Oxase/DH_mid-dom"/>
</dbReference>
<evidence type="ECO:0000256" key="1">
    <source>
        <dbReference type="ARBA" id="ARBA00001974"/>
    </source>
</evidence>
<dbReference type="RefSeq" id="WP_112117310.1">
    <property type="nucleotide sequence ID" value="NZ_CP122283.1"/>
</dbReference>
<dbReference type="Gene3D" id="1.20.140.10">
    <property type="entry name" value="Butyryl-CoA Dehydrogenase, subunit A, domain 3"/>
    <property type="match status" value="1"/>
</dbReference>
<dbReference type="Pfam" id="PF18158">
    <property type="entry name" value="AidB_N"/>
    <property type="match status" value="1"/>
</dbReference>
<dbReference type="InterPro" id="IPR052904">
    <property type="entry name" value="Acyl-CoA_dehydrogenase-like"/>
</dbReference>
<dbReference type="EC" id="1.3.99.-" evidence="9"/>
<protein>
    <submittedName>
        <fullName evidence="9 10">Acyl-CoA dehydrogenase</fullName>
        <ecNumber evidence="9">1.3.99.-</ecNumber>
    </submittedName>
</protein>
<dbReference type="STRING" id="1421.A2J09_21200"/>
<feature type="domain" description="Adaptive response protein AidB N-terminal" evidence="8">
    <location>
        <begin position="5"/>
        <end position="163"/>
    </location>
</feature>
<dbReference type="Pfam" id="PF00441">
    <property type="entry name" value="Acyl-CoA_dh_1"/>
    <property type="match status" value="1"/>
</dbReference>
<keyword evidence="4 5" id="KW-0274">FAD</keyword>
<dbReference type="InterPro" id="IPR036250">
    <property type="entry name" value="AcylCo_DH-like_C"/>
</dbReference>
<evidence type="ECO:0000313" key="11">
    <source>
        <dbReference type="Proteomes" id="UP000251431"/>
    </source>
</evidence>
<dbReference type="Pfam" id="PF02770">
    <property type="entry name" value="Acyl-CoA_dh_M"/>
    <property type="match status" value="1"/>
</dbReference>
<reference evidence="10 12" key="2">
    <citation type="submission" date="2023-04" db="EMBL/GenBank/DDBJ databases">
        <title>Genomic of Lysinibacillus capsici TSBLM.</title>
        <authorList>
            <person name="Hu X.S."/>
            <person name="Yu C.H."/>
        </authorList>
    </citation>
    <scope>NUCLEOTIDE SEQUENCE [LARGE SCALE GENOMIC DNA]</scope>
    <source>
        <strain evidence="10 12">TSBLM</strain>
    </source>
</reference>
<evidence type="ECO:0000313" key="12">
    <source>
        <dbReference type="Proteomes" id="UP001244564"/>
    </source>
</evidence>
<dbReference type="PANTHER" id="PTHR42707">
    <property type="entry name" value="ACYL-COA DEHYDROGENASE"/>
    <property type="match status" value="1"/>
</dbReference>
<dbReference type="InterPro" id="IPR009100">
    <property type="entry name" value="AcylCoA_DH/oxidase_NM_dom_sf"/>
</dbReference>
<dbReference type="InterPro" id="IPR006089">
    <property type="entry name" value="Acyl-CoA_DH_CS"/>
</dbReference>
<dbReference type="SUPFAM" id="SSF47203">
    <property type="entry name" value="Acyl-CoA dehydrogenase C-terminal domain-like"/>
    <property type="match status" value="1"/>
</dbReference>
<feature type="domain" description="Acyl-CoA oxidase/dehydrogenase middle" evidence="7">
    <location>
        <begin position="174"/>
        <end position="274"/>
    </location>
</feature>
<evidence type="ECO:0000256" key="2">
    <source>
        <dbReference type="ARBA" id="ARBA00009347"/>
    </source>
</evidence>
<feature type="domain" description="Acyl-CoA dehydrogenase/oxidase C-terminal" evidence="6">
    <location>
        <begin position="284"/>
        <end position="436"/>
    </location>
</feature>
<evidence type="ECO:0000259" key="7">
    <source>
        <dbReference type="Pfam" id="PF02770"/>
    </source>
</evidence>
<dbReference type="PROSITE" id="PS00073">
    <property type="entry name" value="ACYL_COA_DH_2"/>
    <property type="match status" value="1"/>
</dbReference>
<evidence type="ECO:0000259" key="8">
    <source>
        <dbReference type="Pfam" id="PF18158"/>
    </source>
</evidence>
<evidence type="ECO:0000259" key="6">
    <source>
        <dbReference type="Pfam" id="PF00441"/>
    </source>
</evidence>
<sequence>MKVLQQEAMRTTNFFTEDDTLQKIVEMMLDKEFLSYAQRELTDFGELCAGDIDARAKHTDRQGEPRLQKYDAYGEEISEVWVNDGYKKTIEETYNTGIVGYVHKHIPQLGHKGNYVYSFAQGYLLSHAEPGFYCPVTLTMATAYLLDHYADEEVKQRFLPHVCATGDTDLYEGATFLTERQGGSDVGANVVEARKDGTAYRLYGEKYFASNAGMCGVAMVLARLEGAPAGSKGLTLFAVPWRKEDGTTNHLRIRRLKDKLGVRAVPSGEVEFDGALAYVVGEQNKGIYYMLEALNLSRICNAVASIGIMRRGFLEAKHYVSNRHAFGKPLTQYPMIQDTLGKFAAKLHVEVATVFDLIQLYDKVTSGQGTQQDLIMNRLYIAIMKKETAEQAVHYASEAIELHGGNGYIEDFVTPRLLRDAQVLTVWEGTANILALELIRLVDKFHAHELFVQEMEERLDKLADSSLVQIVKEQLANMSVKLQIFSALDEATKTFEAKGMAEKMAHLYESVIAVEWAHKFGGKYEKLADVYLEQTWSLREMGAQMKTVQYFSEIV</sequence>
<comment type="cofactor">
    <cofactor evidence="1 5">
        <name>FAD</name>
        <dbReference type="ChEBI" id="CHEBI:57692"/>
    </cofactor>
</comment>
<evidence type="ECO:0000313" key="9">
    <source>
        <dbReference type="EMBL" id="SPT99349.1"/>
    </source>
</evidence>
<dbReference type="InterPro" id="IPR009075">
    <property type="entry name" value="AcylCo_DH/oxidase_C"/>
</dbReference>
<organism evidence="9 11">
    <name type="scientific">Lysinibacillus capsici</name>
    <dbReference type="NCBI Taxonomy" id="2115968"/>
    <lineage>
        <taxon>Bacteria</taxon>
        <taxon>Bacillati</taxon>
        <taxon>Bacillota</taxon>
        <taxon>Bacilli</taxon>
        <taxon>Bacillales</taxon>
        <taxon>Bacillaceae</taxon>
        <taxon>Lysinibacillus</taxon>
    </lineage>
</organism>
<comment type="similarity">
    <text evidence="2 5">Belongs to the acyl-CoA dehydrogenase family.</text>
</comment>
<dbReference type="EMBL" id="UAQE01000001">
    <property type="protein sequence ID" value="SPT99349.1"/>
    <property type="molecule type" value="Genomic_DNA"/>
</dbReference>
<evidence type="ECO:0000256" key="3">
    <source>
        <dbReference type="ARBA" id="ARBA00022630"/>
    </source>
</evidence>
<dbReference type="PANTHER" id="PTHR42707:SF2">
    <property type="entry name" value="ACD11 DEHYDROGENASE"/>
    <property type="match status" value="1"/>
</dbReference>
<dbReference type="AlphaFoldDB" id="A0A2X0XKA9"/>
<proteinExistence type="inferred from homology"/>
<name>A0A2X0XKA9_9BACI</name>
<keyword evidence="3 5" id="KW-0285">Flavoprotein</keyword>
<evidence type="ECO:0000256" key="5">
    <source>
        <dbReference type="RuleBase" id="RU362125"/>
    </source>
</evidence>
<dbReference type="GO" id="GO:0003995">
    <property type="term" value="F:acyl-CoA dehydrogenase activity"/>
    <property type="evidence" value="ECO:0007669"/>
    <property type="project" value="InterPro"/>
</dbReference>
<evidence type="ECO:0000313" key="10">
    <source>
        <dbReference type="EMBL" id="WGF37546.1"/>
    </source>
</evidence>
<dbReference type="Gene3D" id="2.40.110.20">
    <property type="match status" value="1"/>
</dbReference>
<accession>A0A2X0XKA9</accession>
<reference evidence="9 11" key="1">
    <citation type="submission" date="2018-06" db="EMBL/GenBank/DDBJ databases">
        <authorList>
            <consortium name="Pathogen Informatics"/>
            <person name="Doyle S."/>
        </authorList>
    </citation>
    <scope>NUCLEOTIDE SEQUENCE [LARGE SCALE GENOMIC DNA]</scope>
    <source>
        <strain evidence="9 11">NCTC7582</strain>
    </source>
</reference>
<dbReference type="InterPro" id="IPR041504">
    <property type="entry name" value="AidB_N"/>
</dbReference>
<keyword evidence="12" id="KW-1185">Reference proteome</keyword>
<keyword evidence="5 9" id="KW-0560">Oxidoreductase</keyword>
<dbReference type="Proteomes" id="UP000251431">
    <property type="component" value="Unassembled WGS sequence"/>
</dbReference>
<gene>
    <name evidence="9" type="primary">aidB</name>
    <name evidence="9" type="ORF">NCTC7582_02221</name>
    <name evidence="10" type="ORF">QBO96_17795</name>
</gene>
<dbReference type="EMBL" id="CP122283">
    <property type="protein sequence ID" value="WGF37546.1"/>
    <property type="molecule type" value="Genomic_DNA"/>
</dbReference>
<evidence type="ECO:0000256" key="4">
    <source>
        <dbReference type="ARBA" id="ARBA00022827"/>
    </source>
</evidence>